<protein>
    <submittedName>
        <fullName evidence="1">Uncharacterized protein</fullName>
    </submittedName>
</protein>
<dbReference type="EMBL" id="DQUG01000101">
    <property type="protein sequence ID" value="HIP75010.1"/>
    <property type="molecule type" value="Genomic_DNA"/>
</dbReference>
<reference evidence="1" key="1">
    <citation type="journal article" date="2020" name="ISME J.">
        <title>Gammaproteobacteria mediating utilization of methyl-, sulfur- and petroleum organic compounds in deep ocean hydrothermal plumes.</title>
        <authorList>
            <person name="Zhou Z."/>
            <person name="Liu Y."/>
            <person name="Pan J."/>
            <person name="Cron B.R."/>
            <person name="Toner B.M."/>
            <person name="Anantharaman K."/>
            <person name="Breier J.A."/>
            <person name="Dick G.J."/>
            <person name="Li M."/>
        </authorList>
    </citation>
    <scope>NUCLEOTIDE SEQUENCE</scope>
    <source>
        <strain evidence="1">SZUA-1451</strain>
    </source>
</reference>
<dbReference type="Proteomes" id="UP000649326">
    <property type="component" value="Unassembled WGS sequence"/>
</dbReference>
<organism evidence="1 2">
    <name type="scientific">Thermococcus paralvinellae</name>
    <dbReference type="NCBI Taxonomy" id="582419"/>
    <lineage>
        <taxon>Archaea</taxon>
        <taxon>Methanobacteriati</taxon>
        <taxon>Methanobacteriota</taxon>
        <taxon>Thermococci</taxon>
        <taxon>Thermococcales</taxon>
        <taxon>Thermococcaceae</taxon>
        <taxon>Thermococcus</taxon>
    </lineage>
</organism>
<evidence type="ECO:0000313" key="2">
    <source>
        <dbReference type="Proteomes" id="UP000649326"/>
    </source>
</evidence>
<dbReference type="AlphaFoldDB" id="A0A833DZ10"/>
<gene>
    <name evidence="1" type="ORF">EYH13_02435</name>
</gene>
<sequence>MKDLKLIRRKLEVVRRHKEMLMLEEAKLIRMMHQGKARVSKKLAVVKREKLMALYQEAKLLRVLRQNGYPAV</sequence>
<name>A0A833DZ10_9EURY</name>
<proteinExistence type="predicted"/>
<accession>A0A833DZ10</accession>
<comment type="caution">
    <text evidence="1">The sequence shown here is derived from an EMBL/GenBank/DDBJ whole genome shotgun (WGS) entry which is preliminary data.</text>
</comment>
<evidence type="ECO:0000313" key="1">
    <source>
        <dbReference type="EMBL" id="HIP75010.1"/>
    </source>
</evidence>